<dbReference type="AlphaFoldDB" id="A0A1Y0HTA6"/>
<reference evidence="8 9" key="1">
    <citation type="submission" date="2017-05" db="EMBL/GenBank/DDBJ databases">
        <authorList>
            <person name="Song R."/>
            <person name="Chenine A.L."/>
            <person name="Ruprecht R.M."/>
        </authorList>
    </citation>
    <scope>NUCLEOTIDE SEQUENCE [LARGE SCALE GENOMIC DNA]</scope>
    <source>
        <strain evidence="8 9">PSBB019</strain>
    </source>
</reference>
<dbReference type="GO" id="GO:0016787">
    <property type="term" value="F:hydrolase activity"/>
    <property type="evidence" value="ECO:0007669"/>
    <property type="project" value="UniProtKB-KW"/>
</dbReference>
<keyword evidence="4" id="KW-0378">Hydrolase</keyword>
<keyword evidence="5" id="KW-0234">DNA repair</keyword>
<accession>A0A1Y0HTA6</accession>
<protein>
    <submittedName>
        <fullName evidence="8">Very short patch repair endonuclease</fullName>
    </submittedName>
</protein>
<dbReference type="InterPro" id="IPR011335">
    <property type="entry name" value="Restrct_endonuc-II-like"/>
</dbReference>
<proteinExistence type="inferred from homology"/>
<dbReference type="Proteomes" id="UP000196228">
    <property type="component" value="Chromosome"/>
</dbReference>
<comment type="similarity">
    <text evidence="6">Belongs to the Vsr family.</text>
</comment>
<dbReference type="RefSeq" id="WP_087470453.1">
    <property type="nucleotide sequence ID" value="NZ_CP021383.1"/>
</dbReference>
<dbReference type="Gene3D" id="3.40.960.10">
    <property type="entry name" value="VSR Endonuclease"/>
    <property type="match status" value="1"/>
</dbReference>
<dbReference type="EMBL" id="CP021383">
    <property type="protein sequence ID" value="ARU51408.1"/>
    <property type="molecule type" value="Genomic_DNA"/>
</dbReference>
<sequence length="146" mass="16519">MTVVGPHPGASSAAVSRRMSTARRRDTRPELDVRKRLHAQGLRYRVQFPVPGLARRTIDIAFTKTKVAVFVDGCFWHSCPEHGTIPRANSEWWANKLRRNAARDVETTEVLAAAGWRVLRFWEHTDPDTIVAKINSTLVRAAHRPS</sequence>
<evidence type="ECO:0000256" key="3">
    <source>
        <dbReference type="ARBA" id="ARBA00022763"/>
    </source>
</evidence>
<dbReference type="REBASE" id="202535">
    <property type="entry name" value="V.Cce019ORF7795P"/>
</dbReference>
<evidence type="ECO:0000256" key="2">
    <source>
        <dbReference type="ARBA" id="ARBA00022759"/>
    </source>
</evidence>
<organism evidence="8 9">
    <name type="scientific">Cellulosimicrobium cellulans</name>
    <name type="common">Arthrobacter luteus</name>
    <dbReference type="NCBI Taxonomy" id="1710"/>
    <lineage>
        <taxon>Bacteria</taxon>
        <taxon>Bacillati</taxon>
        <taxon>Actinomycetota</taxon>
        <taxon>Actinomycetes</taxon>
        <taxon>Micrococcales</taxon>
        <taxon>Promicromonosporaceae</taxon>
        <taxon>Cellulosimicrobium</taxon>
    </lineage>
</organism>
<dbReference type="Pfam" id="PF03852">
    <property type="entry name" value="Vsr"/>
    <property type="match status" value="1"/>
</dbReference>
<evidence type="ECO:0000256" key="5">
    <source>
        <dbReference type="ARBA" id="ARBA00023204"/>
    </source>
</evidence>
<dbReference type="NCBIfam" id="TIGR00632">
    <property type="entry name" value="vsr"/>
    <property type="match status" value="1"/>
</dbReference>
<evidence type="ECO:0000313" key="8">
    <source>
        <dbReference type="EMBL" id="ARU51408.1"/>
    </source>
</evidence>
<gene>
    <name evidence="8" type="ORF">CBR64_07825</name>
</gene>
<keyword evidence="1" id="KW-0540">Nuclease</keyword>
<dbReference type="GO" id="GO:0006298">
    <property type="term" value="P:mismatch repair"/>
    <property type="evidence" value="ECO:0007669"/>
    <property type="project" value="InterPro"/>
</dbReference>
<evidence type="ECO:0000313" key="9">
    <source>
        <dbReference type="Proteomes" id="UP000196228"/>
    </source>
</evidence>
<evidence type="ECO:0000256" key="4">
    <source>
        <dbReference type="ARBA" id="ARBA00022801"/>
    </source>
</evidence>
<dbReference type="CDD" id="cd00221">
    <property type="entry name" value="Vsr"/>
    <property type="match status" value="1"/>
</dbReference>
<dbReference type="KEGG" id="cceu:CBR64_07825"/>
<evidence type="ECO:0000256" key="1">
    <source>
        <dbReference type="ARBA" id="ARBA00022722"/>
    </source>
</evidence>
<dbReference type="GO" id="GO:0004519">
    <property type="term" value="F:endonuclease activity"/>
    <property type="evidence" value="ECO:0007669"/>
    <property type="project" value="UniProtKB-KW"/>
</dbReference>
<feature type="region of interest" description="Disordered" evidence="7">
    <location>
        <begin position="1"/>
        <end position="29"/>
    </location>
</feature>
<evidence type="ECO:0000256" key="7">
    <source>
        <dbReference type="SAM" id="MobiDB-lite"/>
    </source>
</evidence>
<evidence type="ECO:0000256" key="6">
    <source>
        <dbReference type="ARBA" id="ARBA00029466"/>
    </source>
</evidence>
<dbReference type="OrthoDB" id="9801520at2"/>
<name>A0A1Y0HTA6_CELCE</name>
<dbReference type="SUPFAM" id="SSF52980">
    <property type="entry name" value="Restriction endonuclease-like"/>
    <property type="match status" value="1"/>
</dbReference>
<dbReference type="InterPro" id="IPR004603">
    <property type="entry name" value="DNA_mismatch_endonuc_vsr"/>
</dbReference>
<keyword evidence="3" id="KW-0227">DNA damage</keyword>
<keyword evidence="2 8" id="KW-0255">Endonuclease</keyword>
<feature type="compositionally biased region" description="Low complexity" evidence="7">
    <location>
        <begin position="10"/>
        <end position="19"/>
    </location>
</feature>